<dbReference type="EMBL" id="MN739264">
    <property type="protein sequence ID" value="QHS96160.1"/>
    <property type="molecule type" value="Genomic_DNA"/>
</dbReference>
<accession>A0A6C0BVN4</accession>
<evidence type="ECO:0000256" key="1">
    <source>
        <dbReference type="SAM" id="Phobius"/>
    </source>
</evidence>
<name>A0A6C0BVN4_9ZZZZ</name>
<keyword evidence="1" id="KW-0472">Membrane</keyword>
<feature type="transmembrane region" description="Helical" evidence="1">
    <location>
        <begin position="12"/>
        <end position="32"/>
    </location>
</feature>
<keyword evidence="1" id="KW-0812">Transmembrane</keyword>
<organism evidence="2">
    <name type="scientific">viral metagenome</name>
    <dbReference type="NCBI Taxonomy" id="1070528"/>
    <lineage>
        <taxon>unclassified sequences</taxon>
        <taxon>metagenomes</taxon>
        <taxon>organismal metagenomes</taxon>
    </lineage>
</organism>
<dbReference type="AlphaFoldDB" id="A0A6C0BVN4"/>
<keyword evidence="1" id="KW-1133">Transmembrane helix</keyword>
<sequence>MSKKTTFEKYFLNIFVFILTIFLIYIFFKVVFLGKIEEYFVPLGIKEFFKPLGCDPKKDPTCK</sequence>
<evidence type="ECO:0000313" key="2">
    <source>
        <dbReference type="EMBL" id="QHS96160.1"/>
    </source>
</evidence>
<protein>
    <submittedName>
        <fullName evidence="2">Uncharacterized protein</fullName>
    </submittedName>
</protein>
<proteinExistence type="predicted"/>
<reference evidence="2" key="1">
    <citation type="journal article" date="2020" name="Nature">
        <title>Giant virus diversity and host interactions through global metagenomics.</title>
        <authorList>
            <person name="Schulz F."/>
            <person name="Roux S."/>
            <person name="Paez-Espino D."/>
            <person name="Jungbluth S."/>
            <person name="Walsh D.A."/>
            <person name="Denef V.J."/>
            <person name="McMahon K.D."/>
            <person name="Konstantinidis K.T."/>
            <person name="Eloe-Fadrosh E.A."/>
            <person name="Kyrpides N.C."/>
            <person name="Woyke T."/>
        </authorList>
    </citation>
    <scope>NUCLEOTIDE SEQUENCE</scope>
    <source>
        <strain evidence="2">GVMAG-M-3300019093-7</strain>
    </source>
</reference>